<evidence type="ECO:0000313" key="2">
    <source>
        <dbReference type="EMBL" id="CBK42413.1"/>
    </source>
</evidence>
<sequence length="36" mass="4328">MKRLKELAHENKRLKRMYADLSLESEALKDVITRKL</sequence>
<gene>
    <name evidence="2" type="ORF">NIDE2707</name>
</gene>
<dbReference type="AlphaFoldDB" id="D8PGM6"/>
<dbReference type="Proteomes" id="UP000001660">
    <property type="component" value="Chromosome"/>
</dbReference>
<reference evidence="2 3" key="1">
    <citation type="journal article" date="2010" name="Proc. Natl. Acad. Sci. U.S.A.">
        <title>A Nitrospira metagenome illuminates the physiology and evolution of globally important nitrite-oxidizing bacteria.</title>
        <authorList>
            <person name="Lucker S."/>
            <person name="Wagner M."/>
            <person name="Maixner F."/>
            <person name="Pelletier E."/>
            <person name="Koch H."/>
            <person name="Vacherie B."/>
            <person name="Rattei T."/>
            <person name="Sinninghe Damste J."/>
            <person name="Spieck E."/>
            <person name="Le Paslier D."/>
            <person name="Daims H."/>
        </authorList>
    </citation>
    <scope>NUCLEOTIDE SEQUENCE [LARGE SCALE GENOMIC DNA]</scope>
</reference>
<name>D8PGM6_9BACT</name>
<keyword evidence="3" id="KW-1185">Reference proteome</keyword>
<feature type="coiled-coil region" evidence="1">
    <location>
        <begin position="4"/>
        <end position="31"/>
    </location>
</feature>
<proteinExistence type="predicted"/>
<evidence type="ECO:0000256" key="1">
    <source>
        <dbReference type="SAM" id="Coils"/>
    </source>
</evidence>
<accession>D8PGM6</accession>
<organism evidence="2 3">
    <name type="scientific">Nitrospira defluvii</name>
    <dbReference type="NCBI Taxonomy" id="330214"/>
    <lineage>
        <taxon>Bacteria</taxon>
        <taxon>Pseudomonadati</taxon>
        <taxon>Nitrospirota</taxon>
        <taxon>Nitrospiria</taxon>
        <taxon>Nitrospirales</taxon>
        <taxon>Nitrospiraceae</taxon>
        <taxon>Nitrospira</taxon>
    </lineage>
</organism>
<dbReference type="HOGENOM" id="CLU_027402_34_7_0"/>
<dbReference type="EMBL" id="FP929003">
    <property type="protein sequence ID" value="CBK42413.1"/>
    <property type="molecule type" value="Genomic_DNA"/>
</dbReference>
<keyword evidence="1" id="KW-0175">Coiled coil</keyword>
<evidence type="ECO:0000313" key="3">
    <source>
        <dbReference type="Proteomes" id="UP000001660"/>
    </source>
</evidence>
<dbReference type="KEGG" id="nde:NIDE2707"/>
<protein>
    <submittedName>
        <fullName evidence="2">Transposase</fullName>
    </submittedName>
</protein>
<dbReference type="STRING" id="330214.NIDE2707"/>